<dbReference type="InterPro" id="IPR019734">
    <property type="entry name" value="TPR_rpt"/>
</dbReference>
<dbReference type="PANTHER" id="PTHR10098:SF108">
    <property type="entry name" value="TETRATRICOPEPTIDE REPEAT PROTEIN 28"/>
    <property type="match status" value="1"/>
</dbReference>
<proteinExistence type="predicted"/>
<reference evidence="5" key="1">
    <citation type="submission" date="2017-01" db="EMBL/GenBank/DDBJ databases">
        <authorList>
            <person name="Varghese N."/>
            <person name="Submissions S."/>
        </authorList>
    </citation>
    <scope>NUCLEOTIDE SEQUENCE [LARGE SCALE GENOMIC DNA]</scope>
    <source>
        <strain evidence="5">DSM 21054</strain>
    </source>
</reference>
<keyword evidence="2" id="KW-0472">Membrane</keyword>
<dbReference type="SUPFAM" id="SSF48452">
    <property type="entry name" value="TPR-like"/>
    <property type="match status" value="2"/>
</dbReference>
<dbReference type="Gene3D" id="1.25.40.10">
    <property type="entry name" value="Tetratricopeptide repeat domain"/>
    <property type="match status" value="2"/>
</dbReference>
<protein>
    <submittedName>
        <fullName evidence="4">CHAT domain-containing protein</fullName>
    </submittedName>
</protein>
<accession>A0A173MPY6</accession>
<dbReference type="InterPro" id="IPR024983">
    <property type="entry name" value="CHAT_dom"/>
</dbReference>
<organism evidence="4 5">
    <name type="scientific">Filimonas lacunae</name>
    <dbReference type="NCBI Taxonomy" id="477680"/>
    <lineage>
        <taxon>Bacteria</taxon>
        <taxon>Pseudomonadati</taxon>
        <taxon>Bacteroidota</taxon>
        <taxon>Chitinophagia</taxon>
        <taxon>Chitinophagales</taxon>
        <taxon>Chitinophagaceae</taxon>
        <taxon>Filimonas</taxon>
    </lineage>
</organism>
<dbReference type="SMART" id="SM00028">
    <property type="entry name" value="TPR"/>
    <property type="match status" value="6"/>
</dbReference>
<sequence>MHYGWRTIIVVLTAVASCCFTIQARADSLSLPPALQQKLQQLQQQDLLEEWINAQLDYVDENPAQRLTLLMHLPQKAWRNYHTYRERLTWFDMLALQGYYQLQTGNILSSISAYENALHFYESYPLPDAQVIEYVLKPLGNNYTRLADYGLALHIHRKTLALAQKMGDRIQVASVLGNMAVCARWQGDSVMAVAYCREAMAQAGKGTAIAGLLLNTYADILTEQQQYDSAAWYCKRALDILQLHKGDEQHVYWYGSALQQMATIALYSKQPARAQAYVQQAIALYQQYYPASRQREKAKLQVLAGNVYLQTGHADAAMACFTQSLSLLLPGWQSHLQQPPAGDRLYGENTIGDALEGGAKSLQALGKKEDALQWFMVSLQAQHILRQEFFYTASKLREIAVTRSRADAAVALAYSLWEATGNRVYANQLLQITELSKAQVLLEERLSRKAGTSLLATGDSVQRKQRQLQQAITYYRHELLASGNNANMQKLLEQTEYQLALLQKEHRETIQQTDALQQQLPVTTLLAAIPQNVVALVFYEGANQHYLIEATTTGIGAIHRVSNQVLLSDSIVQFMQHWFARGPGAMFNAPETFYHHCAFIYQAVFANYTWKKGLRYLLVADGAFNYLPFDALVTADRFSNNYSQWPYLYKQAVISKAYSLQTWYSQQNMVYHQGGLSGFFVGINQQQSRVMLDNRKEYDMLSNEVKGRYFLDSLATYPTFVNEIAKAAVLHVSMHTSAQPEPMLQLYDAPFFLSDLQFTRFNPAIVVLSACGTAEGVLLKGEGVNSLERGFIAAGAGGVLGSLWNVNDNTAVELSALFYKQLARQPDAAMALYAARKEWLLLHNDNAVLQLPYYWATFEYSGHLQPVRLQSAWLWYYVLACVAVVTGVLSATGYVFYKKRKAMSV</sequence>
<dbReference type="Pfam" id="PF12770">
    <property type="entry name" value="CHAT"/>
    <property type="match status" value="1"/>
</dbReference>
<dbReference type="PANTHER" id="PTHR10098">
    <property type="entry name" value="RAPSYN-RELATED"/>
    <property type="match status" value="1"/>
</dbReference>
<gene>
    <name evidence="4" type="ORF">SAMN05421788_101985</name>
</gene>
<keyword evidence="1" id="KW-0175">Coiled coil</keyword>
<keyword evidence="5" id="KW-1185">Reference proteome</keyword>
<evidence type="ECO:0000256" key="1">
    <source>
        <dbReference type="SAM" id="Coils"/>
    </source>
</evidence>
<evidence type="ECO:0000313" key="5">
    <source>
        <dbReference type="Proteomes" id="UP000186917"/>
    </source>
</evidence>
<evidence type="ECO:0000259" key="3">
    <source>
        <dbReference type="Pfam" id="PF12770"/>
    </source>
</evidence>
<keyword evidence="2" id="KW-1133">Transmembrane helix</keyword>
<dbReference type="EMBL" id="FTOR01000001">
    <property type="protein sequence ID" value="SIS75014.1"/>
    <property type="molecule type" value="Genomic_DNA"/>
</dbReference>
<dbReference type="InterPro" id="IPR011990">
    <property type="entry name" value="TPR-like_helical_dom_sf"/>
</dbReference>
<keyword evidence="2" id="KW-0812">Transmembrane</keyword>
<dbReference type="KEGG" id="fln:FLA_5598"/>
<feature type="coiled-coil region" evidence="1">
    <location>
        <begin position="485"/>
        <end position="519"/>
    </location>
</feature>
<dbReference type="RefSeq" id="WP_076376205.1">
    <property type="nucleotide sequence ID" value="NZ_AP017422.1"/>
</dbReference>
<dbReference type="AlphaFoldDB" id="A0A173MPY6"/>
<name>A0A173MPY6_9BACT</name>
<feature type="domain" description="CHAT" evidence="3">
    <location>
        <begin position="617"/>
        <end position="862"/>
    </location>
</feature>
<evidence type="ECO:0000313" key="4">
    <source>
        <dbReference type="EMBL" id="SIS75014.1"/>
    </source>
</evidence>
<feature type="transmembrane region" description="Helical" evidence="2">
    <location>
        <begin position="873"/>
        <end position="897"/>
    </location>
</feature>
<dbReference type="PROSITE" id="PS51257">
    <property type="entry name" value="PROKAR_LIPOPROTEIN"/>
    <property type="match status" value="1"/>
</dbReference>
<evidence type="ECO:0000256" key="2">
    <source>
        <dbReference type="SAM" id="Phobius"/>
    </source>
</evidence>
<dbReference type="STRING" id="477680.SAMN05421788_101985"/>
<dbReference type="Proteomes" id="UP000186917">
    <property type="component" value="Unassembled WGS sequence"/>
</dbReference>
<dbReference type="OrthoDB" id="9771112at2"/>